<dbReference type="PANTHER" id="PTHR46481">
    <property type="entry name" value="ZINC FINGER BED DOMAIN-CONTAINING PROTEIN 4"/>
    <property type="match status" value="1"/>
</dbReference>
<evidence type="ECO:0000259" key="6">
    <source>
        <dbReference type="Pfam" id="PF05699"/>
    </source>
</evidence>
<keyword evidence="3" id="KW-0863">Zinc-finger</keyword>
<dbReference type="AlphaFoldDB" id="A0A815S0V0"/>
<comment type="caution">
    <text evidence="7">The sequence shown here is derived from an EMBL/GenBank/DDBJ whole genome shotgun (WGS) entry which is preliminary data.</text>
</comment>
<keyword evidence="5" id="KW-0539">Nucleus</keyword>
<evidence type="ECO:0000256" key="4">
    <source>
        <dbReference type="ARBA" id="ARBA00022833"/>
    </source>
</evidence>
<dbReference type="GO" id="GO:0008270">
    <property type="term" value="F:zinc ion binding"/>
    <property type="evidence" value="ECO:0007669"/>
    <property type="project" value="UniProtKB-KW"/>
</dbReference>
<evidence type="ECO:0000313" key="7">
    <source>
        <dbReference type="EMBL" id="CAF1482025.1"/>
    </source>
</evidence>
<organism evidence="7 8">
    <name type="scientific">Adineta ricciae</name>
    <name type="common">Rotifer</name>
    <dbReference type="NCBI Taxonomy" id="249248"/>
    <lineage>
        <taxon>Eukaryota</taxon>
        <taxon>Metazoa</taxon>
        <taxon>Spiralia</taxon>
        <taxon>Gnathifera</taxon>
        <taxon>Rotifera</taxon>
        <taxon>Eurotatoria</taxon>
        <taxon>Bdelloidea</taxon>
        <taxon>Adinetida</taxon>
        <taxon>Adinetidae</taxon>
        <taxon>Adineta</taxon>
    </lineage>
</organism>
<evidence type="ECO:0000256" key="5">
    <source>
        <dbReference type="ARBA" id="ARBA00023242"/>
    </source>
</evidence>
<accession>A0A815S0V0</accession>
<evidence type="ECO:0000256" key="1">
    <source>
        <dbReference type="ARBA" id="ARBA00004123"/>
    </source>
</evidence>
<evidence type="ECO:0000256" key="2">
    <source>
        <dbReference type="ARBA" id="ARBA00022723"/>
    </source>
</evidence>
<dbReference type="InterPro" id="IPR052035">
    <property type="entry name" value="ZnF_BED_domain_contain"/>
</dbReference>
<dbReference type="GO" id="GO:0005634">
    <property type="term" value="C:nucleus"/>
    <property type="evidence" value="ECO:0007669"/>
    <property type="project" value="UniProtKB-SubCell"/>
</dbReference>
<dbReference type="EMBL" id="CAJNOR010004185">
    <property type="protein sequence ID" value="CAF1482025.1"/>
    <property type="molecule type" value="Genomic_DNA"/>
</dbReference>
<dbReference type="Proteomes" id="UP000663828">
    <property type="component" value="Unassembled WGS sequence"/>
</dbReference>
<keyword evidence="2" id="KW-0479">Metal-binding</keyword>
<feature type="domain" description="HAT C-terminal dimerisation" evidence="6">
    <location>
        <begin position="574"/>
        <end position="630"/>
    </location>
</feature>
<dbReference type="InterPro" id="IPR008906">
    <property type="entry name" value="HATC_C_dom"/>
</dbReference>
<dbReference type="Pfam" id="PF05699">
    <property type="entry name" value="Dimer_Tnp_hAT"/>
    <property type="match status" value="1"/>
</dbReference>
<keyword evidence="8" id="KW-1185">Reference proteome</keyword>
<comment type="subcellular location">
    <subcellularLocation>
        <location evidence="1">Nucleus</location>
    </subcellularLocation>
</comment>
<dbReference type="InterPro" id="IPR012337">
    <property type="entry name" value="RNaseH-like_sf"/>
</dbReference>
<dbReference type="GO" id="GO:0046983">
    <property type="term" value="F:protein dimerization activity"/>
    <property type="evidence" value="ECO:0007669"/>
    <property type="project" value="InterPro"/>
</dbReference>
<proteinExistence type="predicted"/>
<dbReference type="PANTHER" id="PTHR46481:SF10">
    <property type="entry name" value="ZINC FINGER BED DOMAIN-CONTAINING PROTEIN 39"/>
    <property type="match status" value="1"/>
</dbReference>
<protein>
    <recommendedName>
        <fullName evidence="6">HAT C-terminal dimerisation domain-containing protein</fullName>
    </recommendedName>
</protein>
<reference evidence="7" key="1">
    <citation type="submission" date="2021-02" db="EMBL/GenBank/DDBJ databases">
        <authorList>
            <person name="Nowell W R."/>
        </authorList>
    </citation>
    <scope>NUCLEOTIDE SEQUENCE</scope>
</reference>
<name>A0A815S0V0_ADIRI</name>
<gene>
    <name evidence="7" type="ORF">XAT740_LOCUS38586</name>
</gene>
<dbReference type="SUPFAM" id="SSF53098">
    <property type="entry name" value="Ribonuclease H-like"/>
    <property type="match status" value="1"/>
</dbReference>
<keyword evidence="4" id="KW-0862">Zinc</keyword>
<evidence type="ECO:0000313" key="8">
    <source>
        <dbReference type="Proteomes" id="UP000663828"/>
    </source>
</evidence>
<evidence type="ECO:0000256" key="3">
    <source>
        <dbReference type="ARBA" id="ARBA00022771"/>
    </source>
</evidence>
<sequence length="636" mass="72553">MSFNVEAASLSSIVIFDSSEEATITHPVSKTARDQFYQDIKTINENKSWKVMCVIYKGTIRGTKGFTSNYNRHIKEFHKSYYDLWQEKLQLNNISDCLYPTNHPRQISLERSIIEDMIIKTGLPLSLVERSDFIKFMTHVDPRFRMMSRRTLTRTSLPGLYSKMMDGLRLFCSNAPFISLTLDMWTDRRQRAFFALTSHAITDTEFKSYVMAFQPVFGNHSAPLLLETYESIINTFNIRSKLVQLVIDSCSNNIAAFRGLVIPGFEYYFQDEEGAYFDENSDVNDGLKGLKATQSSLEKISKIAKLPHSTTLVSQRFEKINVCIPKANKTRWTSQYQTVMTVVNIPPSDLNDILIQTQHRDLCLKPVDYQVLNEFISLLTLFAEATTATQAEKTLSISIVASSVLSICQDLLFERNNIKHSTNLWNCLFESFIARFGGLLEQILIQVDIEEKKKTKRFYDFFQRSCLSVSTIHGRSVSFAMIQQIALEQSILLAHMNGICTTSVNDNAPSSPPLQATTPNSNIISSPCAPKRKSLFSSMDNRIVKKKKFDPFSYIKDEISRCLNDDDMDSMVLIKSSKNYPTLSKLASKFLSIPATSAPVERVFSQSGFFFRQHRASMSRTTLQQLTMLKCNRSLF</sequence>